<reference evidence="1" key="1">
    <citation type="submission" date="2025-08" db="UniProtKB">
        <authorList>
            <consortium name="Ensembl"/>
        </authorList>
    </citation>
    <scope>IDENTIFICATION</scope>
</reference>
<keyword evidence="2" id="KW-1185">Reference proteome</keyword>
<dbReference type="Ensembl" id="ENSSTUT00000051687.1">
    <property type="protein sequence ID" value="ENSSTUP00000049454.1"/>
    <property type="gene ID" value="ENSSTUG00000020861.1"/>
</dbReference>
<dbReference type="GO" id="GO:0005634">
    <property type="term" value="C:nucleus"/>
    <property type="evidence" value="ECO:0007669"/>
    <property type="project" value="InterPro"/>
</dbReference>
<dbReference type="PANTHER" id="PTHR32344">
    <property type="entry name" value="U1-TYPE DOMAIN-CONTAINING PROTEIN"/>
    <property type="match status" value="1"/>
</dbReference>
<evidence type="ECO:0000313" key="1">
    <source>
        <dbReference type="Ensembl" id="ENSSTUP00000049454.1"/>
    </source>
</evidence>
<dbReference type="InterPro" id="IPR033375">
    <property type="entry name" value="Cggbp1"/>
</dbReference>
<dbReference type="PANTHER" id="PTHR32344:SF1">
    <property type="entry name" value="U1-TYPE DOMAIN-CONTAINING PROTEIN"/>
    <property type="match status" value="1"/>
</dbReference>
<proteinExistence type="predicted"/>
<dbReference type="GO" id="GO:0003690">
    <property type="term" value="F:double-stranded DNA binding"/>
    <property type="evidence" value="ECO:0007669"/>
    <property type="project" value="InterPro"/>
</dbReference>
<accession>A0A673ZQ60</accession>
<dbReference type="AlphaFoldDB" id="A0A673ZQ60"/>
<name>A0A673ZQ60_SALTR</name>
<dbReference type="GeneTree" id="ENSGT00970000193821"/>
<protein>
    <submittedName>
        <fullName evidence="1">Uncharacterized protein</fullName>
    </submittedName>
</protein>
<organism evidence="1 2">
    <name type="scientific">Salmo trutta</name>
    <name type="common">Brown trout</name>
    <dbReference type="NCBI Taxonomy" id="8032"/>
    <lineage>
        <taxon>Eukaryota</taxon>
        <taxon>Metazoa</taxon>
        <taxon>Chordata</taxon>
        <taxon>Craniata</taxon>
        <taxon>Vertebrata</taxon>
        <taxon>Euteleostomi</taxon>
        <taxon>Actinopterygii</taxon>
        <taxon>Neopterygii</taxon>
        <taxon>Teleostei</taxon>
        <taxon>Protacanthopterygii</taxon>
        <taxon>Salmoniformes</taxon>
        <taxon>Salmonidae</taxon>
        <taxon>Salmoninae</taxon>
        <taxon>Salmo</taxon>
    </lineage>
</organism>
<reference evidence="1" key="2">
    <citation type="submission" date="2025-09" db="UniProtKB">
        <authorList>
            <consortium name="Ensembl"/>
        </authorList>
    </citation>
    <scope>IDENTIFICATION</scope>
</reference>
<evidence type="ECO:0000313" key="2">
    <source>
        <dbReference type="Proteomes" id="UP000472277"/>
    </source>
</evidence>
<dbReference type="InParanoid" id="A0A673ZQ60"/>
<sequence length="184" mass="20572">AVGFPSGIRTALSRGILAIYHTPSGLITVRNTFQMFYTKVFGKLFCTPCNVVLEHERRSTINSHFESAKYMRMSEQFPQQRQITMTEVICEDWVHTCTAVNMPLSKSDHSSMRQFLKQKVINGGAIPGYHQLQQKYLGDRLWLPIHVQHAGTHGSQQCSTTSSSLASTMGPCCVVMCCCHAVLS</sequence>
<dbReference type="Proteomes" id="UP000472277">
    <property type="component" value="Chromosome 38"/>
</dbReference>
<dbReference type="GO" id="GO:0006357">
    <property type="term" value="P:regulation of transcription by RNA polymerase II"/>
    <property type="evidence" value="ECO:0007669"/>
    <property type="project" value="InterPro"/>
</dbReference>